<organism evidence="2 3">
    <name type="scientific">Morchella conica CCBAS932</name>
    <dbReference type="NCBI Taxonomy" id="1392247"/>
    <lineage>
        <taxon>Eukaryota</taxon>
        <taxon>Fungi</taxon>
        <taxon>Dikarya</taxon>
        <taxon>Ascomycota</taxon>
        <taxon>Pezizomycotina</taxon>
        <taxon>Pezizomycetes</taxon>
        <taxon>Pezizales</taxon>
        <taxon>Morchellaceae</taxon>
        <taxon>Morchella</taxon>
    </lineage>
</organism>
<evidence type="ECO:0000313" key="3">
    <source>
        <dbReference type="Proteomes" id="UP000277580"/>
    </source>
</evidence>
<dbReference type="Proteomes" id="UP000277580">
    <property type="component" value="Unassembled WGS sequence"/>
</dbReference>
<dbReference type="GO" id="GO:0006281">
    <property type="term" value="P:DNA repair"/>
    <property type="evidence" value="ECO:0007669"/>
    <property type="project" value="TreeGrafter"/>
</dbReference>
<name>A0A3N4KU95_9PEZI</name>
<dbReference type="OrthoDB" id="261960at2759"/>
<dbReference type="PANTHER" id="PTHR46622">
    <property type="entry name" value="DNA-DEPENDENT METALLOPROTEASE WSS1"/>
    <property type="match status" value="1"/>
</dbReference>
<dbReference type="AlphaFoldDB" id="A0A3N4KU95"/>
<dbReference type="Pfam" id="PF08325">
    <property type="entry name" value="WLM"/>
    <property type="match status" value="1"/>
</dbReference>
<gene>
    <name evidence="2" type="ORF">P167DRAFT_573728</name>
</gene>
<sequence length="197" mass="22436">MSTTTGSLETNIRDLDRPWIHPAVQALILKGHTYPVVEYIDCLGHKPDPETANQMLDHIAGVLRPVMFSNGYRLASLREFCPIDAKITSLVHHGNDKMVGTTTIFVRLRDATSDEDFLDMEDIIDSIIIELAKLSFPKPSQAREHQKLTRKLQSEFAVYNDRLEIRRYKRPDNKGTLVDGIKLGARGLFEKLFRIFG</sequence>
<evidence type="ECO:0000313" key="2">
    <source>
        <dbReference type="EMBL" id="RPB12979.1"/>
    </source>
</evidence>
<accession>A0A3N4KU95</accession>
<keyword evidence="3" id="KW-1185">Reference proteome</keyword>
<dbReference type="InterPro" id="IPR013536">
    <property type="entry name" value="WLM_dom"/>
</dbReference>
<dbReference type="InParanoid" id="A0A3N4KU95"/>
<dbReference type="STRING" id="1392247.A0A3N4KU95"/>
<evidence type="ECO:0000259" key="1">
    <source>
        <dbReference type="PROSITE" id="PS51397"/>
    </source>
</evidence>
<proteinExistence type="predicted"/>
<protein>
    <recommendedName>
        <fullName evidence="1">WLM domain-containing protein</fullName>
    </recommendedName>
</protein>
<dbReference type="PANTHER" id="PTHR46622:SF1">
    <property type="entry name" value="DNA-DEPENDENT METALLOPROTEASE WSS1"/>
    <property type="match status" value="1"/>
</dbReference>
<dbReference type="GO" id="GO:0005634">
    <property type="term" value="C:nucleus"/>
    <property type="evidence" value="ECO:0007669"/>
    <property type="project" value="TreeGrafter"/>
</dbReference>
<dbReference type="InterPro" id="IPR053000">
    <property type="entry name" value="WSS1-like_metalloprotease"/>
</dbReference>
<dbReference type="GO" id="GO:0008237">
    <property type="term" value="F:metallopeptidase activity"/>
    <property type="evidence" value="ECO:0007669"/>
    <property type="project" value="TreeGrafter"/>
</dbReference>
<reference evidence="2 3" key="1">
    <citation type="journal article" date="2018" name="Nat. Ecol. Evol.">
        <title>Pezizomycetes genomes reveal the molecular basis of ectomycorrhizal truffle lifestyle.</title>
        <authorList>
            <person name="Murat C."/>
            <person name="Payen T."/>
            <person name="Noel B."/>
            <person name="Kuo A."/>
            <person name="Morin E."/>
            <person name="Chen J."/>
            <person name="Kohler A."/>
            <person name="Krizsan K."/>
            <person name="Balestrini R."/>
            <person name="Da Silva C."/>
            <person name="Montanini B."/>
            <person name="Hainaut M."/>
            <person name="Levati E."/>
            <person name="Barry K.W."/>
            <person name="Belfiori B."/>
            <person name="Cichocki N."/>
            <person name="Clum A."/>
            <person name="Dockter R.B."/>
            <person name="Fauchery L."/>
            <person name="Guy J."/>
            <person name="Iotti M."/>
            <person name="Le Tacon F."/>
            <person name="Lindquist E.A."/>
            <person name="Lipzen A."/>
            <person name="Malagnac F."/>
            <person name="Mello A."/>
            <person name="Molinier V."/>
            <person name="Miyauchi S."/>
            <person name="Poulain J."/>
            <person name="Riccioni C."/>
            <person name="Rubini A."/>
            <person name="Sitrit Y."/>
            <person name="Splivallo R."/>
            <person name="Traeger S."/>
            <person name="Wang M."/>
            <person name="Zifcakova L."/>
            <person name="Wipf D."/>
            <person name="Zambonelli A."/>
            <person name="Paolocci F."/>
            <person name="Nowrousian M."/>
            <person name="Ottonello S."/>
            <person name="Baldrian P."/>
            <person name="Spatafora J.W."/>
            <person name="Henrissat B."/>
            <person name="Nagy L.G."/>
            <person name="Aury J.M."/>
            <person name="Wincker P."/>
            <person name="Grigoriev I.V."/>
            <person name="Bonfante P."/>
            <person name="Martin F.M."/>
        </authorList>
    </citation>
    <scope>NUCLEOTIDE SEQUENCE [LARGE SCALE GENOMIC DNA]</scope>
    <source>
        <strain evidence="2 3">CCBAS932</strain>
    </source>
</reference>
<dbReference type="EMBL" id="ML119125">
    <property type="protein sequence ID" value="RPB12979.1"/>
    <property type="molecule type" value="Genomic_DNA"/>
</dbReference>
<feature type="domain" description="WLM" evidence="1">
    <location>
        <begin position="31"/>
        <end position="197"/>
    </location>
</feature>
<dbReference type="PROSITE" id="PS51397">
    <property type="entry name" value="WLM"/>
    <property type="match status" value="1"/>
</dbReference>